<dbReference type="InterPro" id="IPR036034">
    <property type="entry name" value="PDZ_sf"/>
</dbReference>
<dbReference type="SUPFAM" id="SSF50156">
    <property type="entry name" value="PDZ domain-like"/>
    <property type="match status" value="1"/>
</dbReference>
<evidence type="ECO:0000313" key="6">
    <source>
        <dbReference type="Proteomes" id="UP000658278"/>
    </source>
</evidence>
<evidence type="ECO:0000256" key="3">
    <source>
        <dbReference type="ARBA" id="ARBA00022801"/>
    </source>
</evidence>
<dbReference type="GO" id="GO:0004252">
    <property type="term" value="F:serine-type endopeptidase activity"/>
    <property type="evidence" value="ECO:0007669"/>
    <property type="project" value="InterPro"/>
</dbReference>
<dbReference type="Pfam" id="PF13180">
    <property type="entry name" value="PDZ_2"/>
    <property type="match status" value="1"/>
</dbReference>
<dbReference type="Gene3D" id="2.30.42.10">
    <property type="match status" value="1"/>
</dbReference>
<sequence>MKISGILQTIGIFAVLGTVVVSGQAVDSLADLKAIETKTAALGEKVMPCTVALISARTGASGSGVIVTKEGLILTAAHVTDGAEEVEVVFPNGRQEKAKVLGSNYSKDIGMAQMQGEGPWPFTGLGTSEDLKAGDWVVAMGHSEGYDPARTPPMRFGRVVSTGPGNFLTTDCTLIGGDSGGPLFDLDGKVIGINSSIGESLDNNNHAGIDGFREDWERLMAGESWGELQLNPLANPERPVIGIMMGYELRDGGVPVEQVTPRSPAAKAGIRPGDVVRSVDGVRVRGGRSLGMLLAKYKAGDEVKIGLQRGRQMLEMRLVLARQDQLFKELGR</sequence>
<dbReference type="Gene3D" id="2.40.10.120">
    <property type="match status" value="1"/>
</dbReference>
<dbReference type="SMART" id="SM00228">
    <property type="entry name" value="PDZ"/>
    <property type="match status" value="1"/>
</dbReference>
<evidence type="ECO:0000259" key="4">
    <source>
        <dbReference type="PROSITE" id="PS50106"/>
    </source>
</evidence>
<dbReference type="Proteomes" id="UP000658278">
    <property type="component" value="Unassembled WGS sequence"/>
</dbReference>
<dbReference type="InterPro" id="IPR009003">
    <property type="entry name" value="Peptidase_S1_PA"/>
</dbReference>
<accession>A0A934VAB0</accession>
<evidence type="ECO:0000256" key="1">
    <source>
        <dbReference type="ARBA" id="ARBA00010541"/>
    </source>
</evidence>
<dbReference type="EMBL" id="JAENII010000002">
    <property type="protein sequence ID" value="MBK1826113.1"/>
    <property type="molecule type" value="Genomic_DNA"/>
</dbReference>
<dbReference type="PANTHER" id="PTHR22939:SF129">
    <property type="entry name" value="SERINE PROTEASE HTRA2, MITOCHONDRIAL"/>
    <property type="match status" value="1"/>
</dbReference>
<dbReference type="AlphaFoldDB" id="A0A934VAB0"/>
<dbReference type="GO" id="GO:0006508">
    <property type="term" value="P:proteolysis"/>
    <property type="evidence" value="ECO:0007669"/>
    <property type="project" value="UniProtKB-KW"/>
</dbReference>
<organism evidence="5 6">
    <name type="scientific">Haloferula rosea</name>
    <dbReference type="NCBI Taxonomy" id="490093"/>
    <lineage>
        <taxon>Bacteria</taxon>
        <taxon>Pseudomonadati</taxon>
        <taxon>Verrucomicrobiota</taxon>
        <taxon>Verrucomicrobiia</taxon>
        <taxon>Verrucomicrobiales</taxon>
        <taxon>Verrucomicrobiaceae</taxon>
        <taxon>Haloferula</taxon>
    </lineage>
</organism>
<dbReference type="PANTHER" id="PTHR22939">
    <property type="entry name" value="SERINE PROTEASE FAMILY S1C HTRA-RELATED"/>
    <property type="match status" value="1"/>
</dbReference>
<comment type="caution">
    <text evidence="5">The sequence shown here is derived from an EMBL/GenBank/DDBJ whole genome shotgun (WGS) entry which is preliminary data.</text>
</comment>
<evidence type="ECO:0000313" key="5">
    <source>
        <dbReference type="EMBL" id="MBK1826113.1"/>
    </source>
</evidence>
<dbReference type="PROSITE" id="PS50106">
    <property type="entry name" value="PDZ"/>
    <property type="match status" value="1"/>
</dbReference>
<dbReference type="RefSeq" id="WP_200276492.1">
    <property type="nucleotide sequence ID" value="NZ_JAENII010000002.1"/>
</dbReference>
<keyword evidence="6" id="KW-1185">Reference proteome</keyword>
<dbReference type="InterPro" id="IPR001940">
    <property type="entry name" value="Peptidase_S1C"/>
</dbReference>
<dbReference type="CDD" id="cd06779">
    <property type="entry name" value="cpPDZ_Deg_HtrA-like"/>
    <property type="match status" value="1"/>
</dbReference>
<comment type="similarity">
    <text evidence="1">Belongs to the peptidase S1C family.</text>
</comment>
<evidence type="ECO:0000256" key="2">
    <source>
        <dbReference type="ARBA" id="ARBA00022670"/>
    </source>
</evidence>
<dbReference type="PRINTS" id="PR00834">
    <property type="entry name" value="PROTEASES2C"/>
</dbReference>
<gene>
    <name evidence="5" type="ORF">JIN81_03720</name>
</gene>
<protein>
    <submittedName>
        <fullName evidence="5">Trypsin-like peptidase domain-containing protein</fullName>
    </submittedName>
</protein>
<name>A0A934VAB0_9BACT</name>
<keyword evidence="3" id="KW-0378">Hydrolase</keyword>
<dbReference type="Pfam" id="PF13365">
    <property type="entry name" value="Trypsin_2"/>
    <property type="match status" value="1"/>
</dbReference>
<proteinExistence type="inferred from homology"/>
<dbReference type="InterPro" id="IPR001478">
    <property type="entry name" value="PDZ"/>
</dbReference>
<reference evidence="5" key="1">
    <citation type="submission" date="2021-01" db="EMBL/GenBank/DDBJ databases">
        <title>Modified the classification status of verrucomicrobia.</title>
        <authorList>
            <person name="Feng X."/>
        </authorList>
    </citation>
    <scope>NUCLEOTIDE SEQUENCE</scope>
    <source>
        <strain evidence="5">KCTC 22201</strain>
    </source>
</reference>
<keyword evidence="2" id="KW-0645">Protease</keyword>
<dbReference type="SUPFAM" id="SSF50494">
    <property type="entry name" value="Trypsin-like serine proteases"/>
    <property type="match status" value="1"/>
</dbReference>
<feature type="domain" description="PDZ" evidence="4">
    <location>
        <begin position="227"/>
        <end position="311"/>
    </location>
</feature>